<accession>K0SGC5</accession>
<protein>
    <submittedName>
        <fullName evidence="2">Uncharacterized protein</fullName>
    </submittedName>
</protein>
<dbReference type="Proteomes" id="UP000266841">
    <property type="component" value="Unassembled WGS sequence"/>
</dbReference>
<sequence>MEHEDKLRPSSCAEQDISGDIRYIMRCGCEINGESRQQRGESHPTGIHPQAIQPTQQPDLTSLQACNLESSYGRPSTPFGFSCFTVLAAFAPNNITMAPNTSPAINSLASTKSPTAPDGTTTPQTQTLPSFWLDYIGSNEGKLGDDFDTADFMDELHSETIATNVQTVELLVNHVLAVHTTGGIDFLHSFKNSRGHHSPGLRDGSERNSTRDG</sequence>
<reference evidence="2 3" key="1">
    <citation type="journal article" date="2012" name="Genome Biol.">
        <title>Genome and low-iron response of an oceanic diatom adapted to chronic iron limitation.</title>
        <authorList>
            <person name="Lommer M."/>
            <person name="Specht M."/>
            <person name="Roy A.S."/>
            <person name="Kraemer L."/>
            <person name="Andreson R."/>
            <person name="Gutowska M.A."/>
            <person name="Wolf J."/>
            <person name="Bergner S.V."/>
            <person name="Schilhabel M.B."/>
            <person name="Klostermeier U.C."/>
            <person name="Beiko R.G."/>
            <person name="Rosenstiel P."/>
            <person name="Hippler M."/>
            <person name="Laroche J."/>
        </authorList>
    </citation>
    <scope>NUCLEOTIDE SEQUENCE [LARGE SCALE GENOMIC DNA]</scope>
    <source>
        <strain evidence="2 3">CCMP1005</strain>
    </source>
</reference>
<organism evidence="2 3">
    <name type="scientific">Thalassiosira oceanica</name>
    <name type="common">Marine diatom</name>
    <dbReference type="NCBI Taxonomy" id="159749"/>
    <lineage>
        <taxon>Eukaryota</taxon>
        <taxon>Sar</taxon>
        <taxon>Stramenopiles</taxon>
        <taxon>Ochrophyta</taxon>
        <taxon>Bacillariophyta</taxon>
        <taxon>Coscinodiscophyceae</taxon>
        <taxon>Thalassiosirophycidae</taxon>
        <taxon>Thalassiosirales</taxon>
        <taxon>Thalassiosiraceae</taxon>
        <taxon>Thalassiosira</taxon>
    </lineage>
</organism>
<evidence type="ECO:0000313" key="3">
    <source>
        <dbReference type="Proteomes" id="UP000266841"/>
    </source>
</evidence>
<dbReference type="EMBL" id="AGNL01017278">
    <property type="protein sequence ID" value="EJK64415.1"/>
    <property type="molecule type" value="Genomic_DNA"/>
</dbReference>
<evidence type="ECO:0000256" key="1">
    <source>
        <dbReference type="SAM" id="MobiDB-lite"/>
    </source>
</evidence>
<dbReference type="AlphaFoldDB" id="K0SGC5"/>
<keyword evidence="3" id="KW-1185">Reference proteome</keyword>
<feature type="region of interest" description="Disordered" evidence="1">
    <location>
        <begin position="192"/>
        <end position="213"/>
    </location>
</feature>
<proteinExistence type="predicted"/>
<gene>
    <name evidence="2" type="ORF">THAOC_14853</name>
</gene>
<feature type="compositionally biased region" description="Basic and acidic residues" evidence="1">
    <location>
        <begin position="203"/>
        <end position="213"/>
    </location>
</feature>
<comment type="caution">
    <text evidence="2">The sequence shown here is derived from an EMBL/GenBank/DDBJ whole genome shotgun (WGS) entry which is preliminary data.</text>
</comment>
<name>K0SGC5_THAOC</name>
<evidence type="ECO:0000313" key="2">
    <source>
        <dbReference type="EMBL" id="EJK64415.1"/>
    </source>
</evidence>